<dbReference type="RefSeq" id="WP_144405541.1">
    <property type="nucleotide sequence ID" value="NZ_CP006933.1"/>
</dbReference>
<accession>A0A089ZBC7</accession>
<dbReference type="PATRIC" id="fig|2162.10.peg.1066"/>
<evidence type="ECO:0000256" key="1">
    <source>
        <dbReference type="SAM" id="Phobius"/>
    </source>
</evidence>
<keyword evidence="1" id="KW-1133">Transmembrane helix</keyword>
<evidence type="ECO:0008006" key="7">
    <source>
        <dbReference type="Google" id="ProtNLM"/>
    </source>
</evidence>
<dbReference type="KEGG" id="mfc:BRM9_1291"/>
<reference evidence="4" key="2">
    <citation type="submission" date="2014-09" db="EMBL/GenBank/DDBJ databases">
        <authorList>
            <person name="Bishop-Lilly K.A."/>
            <person name="Broomall S.M."/>
            <person name="Chain P.S."/>
            <person name="Chertkov O."/>
            <person name="Coyne S.R."/>
            <person name="Daligault H.E."/>
            <person name="Davenport K.W."/>
            <person name="Erkkila T."/>
            <person name="Frey K.G."/>
            <person name="Gibbons H.S."/>
            <person name="Gu W."/>
            <person name="Jaissle J."/>
            <person name="Johnson S.L."/>
            <person name="Koroleva G.I."/>
            <person name="Ladner J.T."/>
            <person name="Lo C.-C."/>
            <person name="Minogue T.D."/>
            <person name="Munk C."/>
            <person name="Palacios G.F."/>
            <person name="Redden C.L."/>
            <person name="Rosenzweig C.N."/>
            <person name="Scholz M.B."/>
            <person name="Teshima H."/>
            <person name="Xu Y."/>
        </authorList>
    </citation>
    <scope>NUCLEOTIDE SEQUENCE</scope>
    <source>
        <strain evidence="4">Mb9</strain>
    </source>
</reference>
<evidence type="ECO:0000313" key="2">
    <source>
        <dbReference type="EMBL" id="AIS32106.1"/>
    </source>
</evidence>
<keyword evidence="1" id="KW-0472">Membrane</keyword>
<name>A0A089ZBC7_METFO</name>
<protein>
    <recommendedName>
        <fullName evidence="7">Class III signal peptide-containing protein</fullName>
    </recommendedName>
</protein>
<sequence>MGSSITIDSRASLNVDFVLSLFLLLVVVGGILGTVQIRLETVEKSDEAVQARLISEKVASAIEEVYAAGEGHEIRIEMPGNIEGSPYQVKVNQSGVRIDVGGWTGYSYSFSKKISDYAQNQNEVIMRPNTNYTLRNVKEGKRNIVVIF</sequence>
<evidence type="ECO:0000313" key="3">
    <source>
        <dbReference type="EMBL" id="CEA14298.1"/>
    </source>
</evidence>
<keyword evidence="6" id="KW-1185">Reference proteome</keyword>
<dbReference type="GeneID" id="26739272"/>
<dbReference type="EMBL" id="LN515531">
    <property type="protein sequence ID" value="CEA14298.1"/>
    <property type="molecule type" value="Genomic_DNA"/>
</dbReference>
<dbReference type="Proteomes" id="UP000062768">
    <property type="component" value="Chromosome I"/>
</dbReference>
<dbReference type="KEGG" id="mfi:DSM1535_1974"/>
<evidence type="ECO:0000313" key="4">
    <source>
        <dbReference type="EMBL" id="CEL24660.1"/>
    </source>
</evidence>
<proteinExistence type="predicted"/>
<dbReference type="STRING" id="2162.BRM9_1291"/>
<evidence type="ECO:0000313" key="5">
    <source>
        <dbReference type="Proteomes" id="UP000029661"/>
    </source>
</evidence>
<dbReference type="EMBL" id="LN734822">
    <property type="protein sequence ID" value="CEL24660.1"/>
    <property type="molecule type" value="Genomic_DNA"/>
</dbReference>
<organism evidence="2 5">
    <name type="scientific">Methanobacterium formicicum</name>
    <dbReference type="NCBI Taxonomy" id="2162"/>
    <lineage>
        <taxon>Archaea</taxon>
        <taxon>Methanobacteriati</taxon>
        <taxon>Methanobacteriota</taxon>
        <taxon>Methanomada group</taxon>
        <taxon>Methanobacteria</taxon>
        <taxon>Methanobacteriales</taxon>
        <taxon>Methanobacteriaceae</taxon>
        <taxon>Methanobacterium</taxon>
    </lineage>
</organism>
<dbReference type="Proteomes" id="UP000029661">
    <property type="component" value="Chromosome"/>
</dbReference>
<evidence type="ECO:0000313" key="6">
    <source>
        <dbReference type="Proteomes" id="UP000062768"/>
    </source>
</evidence>
<dbReference type="OrthoDB" id="71181at2157"/>
<reference evidence="2" key="1">
    <citation type="submission" date="2013-12" db="EMBL/GenBank/DDBJ databases">
        <title>The complete genome sequence of Methanobacterium sp. BRM9.</title>
        <authorList>
            <consortium name="Pastoral Greenhouse Gas Research Consortium"/>
            <person name="Kelly W.J."/>
            <person name="Leahy S.C."/>
            <person name="Perry R."/>
            <person name="Li D."/>
            <person name="Altermann E."/>
            <person name="Lambie S.C."/>
            <person name="Attwood G.T."/>
        </authorList>
    </citation>
    <scope>NUCLEOTIDE SEQUENCE [LARGE SCALE GENOMIC DNA]</scope>
    <source>
        <strain evidence="2">BRM9</strain>
    </source>
</reference>
<gene>
    <name evidence="2" type="ORF">BRM9_1291</name>
    <name evidence="3" type="ORF">DSM1535_1974</name>
    <name evidence="4" type="ORF">MB9_1021</name>
</gene>
<dbReference type="EMBL" id="CP006933">
    <property type="protein sequence ID" value="AIS32106.1"/>
    <property type="molecule type" value="Genomic_DNA"/>
</dbReference>
<feature type="transmembrane region" description="Helical" evidence="1">
    <location>
        <begin position="17"/>
        <end position="35"/>
    </location>
</feature>
<keyword evidence="1" id="KW-0812">Transmembrane</keyword>
<dbReference type="AlphaFoldDB" id="A0A089ZBC7"/>